<sequence>MASSPAAKVLVVGPPAGQLRVFLSKTNAIHDKHGPFDALFVLGNLFAPPSLSSSTHEDELNQLLNGTLACKIPTYFTLGTAPLPQPVLRKIEEDSEASAPTRIASNLFYLGSSGVTTIPAAASPHPLNVAFIGGQWNPQTWSKAPLFNDPNPAAEESESQSNPITPRQLHTLLAHPSLALSKPPSPRVKPPKRKKNDIMAELDDAGDQPMTLAEARAQQAAKLAALTAASSAPTGPSLPSVAAGLTVEDETEAPTRPAIDILLLPYFPANILKPPHQSGGDERKGGKRKAPDPAPLDLASLPHPTMPSWGAAPLATLTARARARYVFALGPGRLSPSEDVVSIPGLEDEDERRQVGTFFERAPFYHPASAQQSSSNARKPITRFISLANLANPKKVRWFMALNLPLGPQQAPVPMPENVTSSPYGMLGFERTEKDLARGRGDASGNNPNMQRLGTGAGSKHSNGGSAAAEDGSNPNFRFSTSQRGMQQVPPRGYICRLCSRPGHFIQDCELATTSKTNENGQGQNGGANGASAAAAAAPGSSIVPPPGYECRICLSPTHLVKRCPFNPSAERNGDGTARPTKKQRRDSGAAGPRAIPVGPADCWFCLSNPACAKHLIVGIGSECYLSLPKGQLTPAPAEGTIRKAGIVPGGGHVLIIPINHTPSYLASSLSEADRNKLLSERTDYLRALSALYATHGAFPLSWEIGRSEGSTGTRVGHTQTQVVPVPLNLRKGLEEVLHAKANEAGYEFLSGEAAEEVLAGKKGADYFRMQIGVDPAPGAEDRGGQESVSFVLLLRGPQGRFSIQWPRQTLATILNTPERADWRFCARETAEEEREEAEAFKAAFQPFAGGVGDDDSDEDEDDEVDEDGEGPDAEGY</sequence>
<dbReference type="InterPro" id="IPR025829">
    <property type="entry name" value="Zn_knuckle_CX2CX3GHX4C"/>
</dbReference>
<feature type="region of interest" description="Disordered" evidence="4">
    <location>
        <begin position="565"/>
        <end position="593"/>
    </location>
</feature>
<dbReference type="GO" id="GO:0061632">
    <property type="term" value="F:RNA lariat debranching enzyme activator activity"/>
    <property type="evidence" value="ECO:0007669"/>
    <property type="project" value="TreeGrafter"/>
</dbReference>
<feature type="domain" description="Zinc knuckle CX2CX3GHX4C" evidence="7">
    <location>
        <begin position="491"/>
        <end position="509"/>
    </location>
</feature>
<feature type="compositionally biased region" description="Acidic residues" evidence="4">
    <location>
        <begin position="853"/>
        <end position="877"/>
    </location>
</feature>
<keyword evidence="2" id="KW-0863">Zinc-finger</keyword>
<feature type="region of interest" description="Disordered" evidence="4">
    <location>
        <begin position="437"/>
        <end position="488"/>
    </location>
</feature>
<dbReference type="Pfam" id="PF13696">
    <property type="entry name" value="zf-CCHC_2"/>
    <property type="match status" value="1"/>
</dbReference>
<reference evidence="8" key="1">
    <citation type="journal article" date="2023" name="PhytoFront">
        <title>Draft Genome Resources of Seven Strains of Tilletia horrida, Causal Agent of Kernel Smut of Rice.</title>
        <authorList>
            <person name="Khanal S."/>
            <person name="Antony Babu S."/>
            <person name="Zhou X.G."/>
        </authorList>
    </citation>
    <scope>NUCLEOTIDE SEQUENCE</scope>
    <source>
        <strain evidence="8">TX6</strain>
    </source>
</reference>
<evidence type="ECO:0000259" key="6">
    <source>
        <dbReference type="Pfam" id="PF04677"/>
    </source>
</evidence>
<dbReference type="Proteomes" id="UP001176517">
    <property type="component" value="Unassembled WGS sequence"/>
</dbReference>
<feature type="region of interest" description="Disordered" evidence="4">
    <location>
        <begin position="830"/>
        <end position="877"/>
    </location>
</feature>
<feature type="region of interest" description="Disordered" evidence="4">
    <location>
        <begin position="272"/>
        <end position="303"/>
    </location>
</feature>
<evidence type="ECO:0000259" key="7">
    <source>
        <dbReference type="Pfam" id="PF13696"/>
    </source>
</evidence>
<feature type="domain" description="Cwf19-like C-terminal" evidence="6">
    <location>
        <begin position="599"/>
        <end position="731"/>
    </location>
</feature>
<feature type="compositionally biased region" description="Polar residues" evidence="4">
    <location>
        <begin position="473"/>
        <end position="486"/>
    </location>
</feature>
<evidence type="ECO:0000256" key="1">
    <source>
        <dbReference type="ARBA" id="ARBA00022723"/>
    </source>
</evidence>
<gene>
    <name evidence="8" type="ORF">OC846_005379</name>
</gene>
<feature type="domain" description="Cwf19-like protein C-terminal" evidence="5">
    <location>
        <begin position="795"/>
        <end position="848"/>
    </location>
</feature>
<dbReference type="GO" id="GO:0008270">
    <property type="term" value="F:zinc ion binding"/>
    <property type="evidence" value="ECO:0007669"/>
    <property type="project" value="UniProtKB-KW"/>
</dbReference>
<keyword evidence="9" id="KW-1185">Reference proteome</keyword>
<keyword evidence="1" id="KW-0479">Metal-binding</keyword>
<dbReference type="GO" id="GO:0071014">
    <property type="term" value="C:post-mRNA release spliceosomal complex"/>
    <property type="evidence" value="ECO:0007669"/>
    <property type="project" value="TreeGrafter"/>
</dbReference>
<evidence type="ECO:0000259" key="5">
    <source>
        <dbReference type="Pfam" id="PF04676"/>
    </source>
</evidence>
<dbReference type="PANTHER" id="PTHR12072">
    <property type="entry name" value="CWF19, CELL CYCLE CONTROL PROTEIN"/>
    <property type="match status" value="1"/>
</dbReference>
<dbReference type="InterPro" id="IPR006768">
    <property type="entry name" value="Cwf19-like_C_dom-1"/>
</dbReference>
<dbReference type="GO" id="GO:0000398">
    <property type="term" value="P:mRNA splicing, via spliceosome"/>
    <property type="evidence" value="ECO:0007669"/>
    <property type="project" value="TreeGrafter"/>
</dbReference>
<dbReference type="SUPFAM" id="SSF54197">
    <property type="entry name" value="HIT-like"/>
    <property type="match status" value="1"/>
</dbReference>
<evidence type="ECO:0008006" key="10">
    <source>
        <dbReference type="Google" id="ProtNLM"/>
    </source>
</evidence>
<evidence type="ECO:0000313" key="9">
    <source>
        <dbReference type="Proteomes" id="UP001176517"/>
    </source>
</evidence>
<keyword evidence="3" id="KW-0862">Zinc</keyword>
<dbReference type="Gene3D" id="4.10.60.10">
    <property type="entry name" value="Zinc finger, CCHC-type"/>
    <property type="match status" value="1"/>
</dbReference>
<dbReference type="EMBL" id="JAPDMZ010000203">
    <property type="protein sequence ID" value="KAK0546178.1"/>
    <property type="molecule type" value="Genomic_DNA"/>
</dbReference>
<dbReference type="InterPro" id="IPR040194">
    <property type="entry name" value="Cwf19-like"/>
</dbReference>
<dbReference type="PANTHER" id="PTHR12072:SF4">
    <property type="entry name" value="CWF19-LIKE PROTEIN 1"/>
    <property type="match status" value="1"/>
</dbReference>
<dbReference type="Pfam" id="PF04677">
    <property type="entry name" value="CwfJ_C_1"/>
    <property type="match status" value="1"/>
</dbReference>
<dbReference type="InterPro" id="IPR036265">
    <property type="entry name" value="HIT-like_sf"/>
</dbReference>
<accession>A0AAN6GKX2</accession>
<protein>
    <recommendedName>
        <fullName evidence="10">CCHC-type domain-containing protein</fullName>
    </recommendedName>
</protein>
<evidence type="ECO:0000313" key="8">
    <source>
        <dbReference type="EMBL" id="KAK0546178.1"/>
    </source>
</evidence>
<comment type="caution">
    <text evidence="8">The sequence shown here is derived from an EMBL/GenBank/DDBJ whole genome shotgun (WGS) entry which is preliminary data.</text>
</comment>
<organism evidence="8 9">
    <name type="scientific">Tilletia horrida</name>
    <dbReference type="NCBI Taxonomy" id="155126"/>
    <lineage>
        <taxon>Eukaryota</taxon>
        <taxon>Fungi</taxon>
        <taxon>Dikarya</taxon>
        <taxon>Basidiomycota</taxon>
        <taxon>Ustilaginomycotina</taxon>
        <taxon>Exobasidiomycetes</taxon>
        <taxon>Tilletiales</taxon>
        <taxon>Tilletiaceae</taxon>
        <taxon>Tilletia</taxon>
    </lineage>
</organism>
<evidence type="ECO:0000256" key="4">
    <source>
        <dbReference type="SAM" id="MobiDB-lite"/>
    </source>
</evidence>
<evidence type="ECO:0000256" key="2">
    <source>
        <dbReference type="ARBA" id="ARBA00022771"/>
    </source>
</evidence>
<dbReference type="InterPro" id="IPR006767">
    <property type="entry name" value="Cwf19-like_C_dom-2"/>
</dbReference>
<feature type="region of interest" description="Disordered" evidence="4">
    <location>
        <begin position="142"/>
        <end position="163"/>
    </location>
</feature>
<proteinExistence type="predicted"/>
<dbReference type="AlphaFoldDB" id="A0AAN6GKX2"/>
<name>A0AAN6GKX2_9BASI</name>
<evidence type="ECO:0000256" key="3">
    <source>
        <dbReference type="ARBA" id="ARBA00022833"/>
    </source>
</evidence>
<dbReference type="Pfam" id="PF04676">
    <property type="entry name" value="CwfJ_C_2"/>
    <property type="match status" value="1"/>
</dbReference>